<dbReference type="GO" id="GO:0005789">
    <property type="term" value="C:endoplasmic reticulum membrane"/>
    <property type="evidence" value="ECO:0007669"/>
    <property type="project" value="UniProtKB-SubCell"/>
</dbReference>
<feature type="transmembrane region" description="Helical" evidence="9">
    <location>
        <begin position="352"/>
        <end position="370"/>
    </location>
</feature>
<feature type="transmembrane region" description="Helical" evidence="9">
    <location>
        <begin position="214"/>
        <end position="234"/>
    </location>
</feature>
<organism evidence="11 12">
    <name type="scientific">Sungouiella intermedia</name>
    <dbReference type="NCBI Taxonomy" id="45354"/>
    <lineage>
        <taxon>Eukaryota</taxon>
        <taxon>Fungi</taxon>
        <taxon>Dikarya</taxon>
        <taxon>Ascomycota</taxon>
        <taxon>Saccharomycotina</taxon>
        <taxon>Pichiomycetes</taxon>
        <taxon>Metschnikowiaceae</taxon>
        <taxon>Sungouiella</taxon>
    </lineage>
</organism>
<keyword evidence="12" id="KW-1185">Reference proteome</keyword>
<feature type="transmembrane region" description="Helical" evidence="9">
    <location>
        <begin position="274"/>
        <end position="296"/>
    </location>
</feature>
<keyword evidence="2 9" id="KW-0813">Transport</keyword>
<keyword evidence="7 9" id="KW-0333">Golgi apparatus</keyword>
<accession>A0A1L0BN20</accession>
<dbReference type="Proteomes" id="UP000182334">
    <property type="component" value="Chromosome III"/>
</dbReference>
<evidence type="ECO:0000313" key="12">
    <source>
        <dbReference type="Proteomes" id="UP000182334"/>
    </source>
</evidence>
<proteinExistence type="inferred from homology"/>
<gene>
    <name evidence="11" type="ORF">SAMEA4029010_CIC11G00000005451</name>
</gene>
<evidence type="ECO:0000256" key="5">
    <source>
        <dbReference type="ARBA" id="ARBA00022927"/>
    </source>
</evidence>
<dbReference type="GO" id="GO:0015031">
    <property type="term" value="P:protein transport"/>
    <property type="evidence" value="ECO:0007669"/>
    <property type="project" value="UniProtKB-KW"/>
</dbReference>
<keyword evidence="8 9" id="KW-0472">Membrane</keyword>
<keyword evidence="3 9" id="KW-0812">Transmembrane</keyword>
<dbReference type="PANTHER" id="PTHR14083:SF0">
    <property type="entry name" value="YIP1D-INTERACTING FACTOR 1, ISOFORM C"/>
    <property type="match status" value="1"/>
</dbReference>
<sequence length="372" mass="42908">MYNPYASAADAHSQQNNLQHPRPQHVAPVSSSNQYSRYNAQGQYQQQQYLNQYQPQQQYQQQQQQQQYNYEGGQYQENYQQPAQPQPQAQHRQYQQQHQQHEQHQQQHQLSQAGPYANFLSDPAASMAAQFAKSSFGQSNQYIQQNFGSYMPPAGELKYYFKVSNSYVWRKLALILFPYRHLNWARMTTAETAGSSGSGVSYAPPSEDVNAPDLYIPLMSFITYILLWALFLGLRGDFHPEVFGYLASQTLACLFLDILIFKVGLYLLNCSTQSLFWDLVSFSSYKYVAIIVLLCWKTAFGSLWLMFYTVFLLVVGSLSLFLMRSLKFLVLPIGATDSSAITISNNQRRLRVQFLFIYSVVVQFLIVLFMSR</sequence>
<name>A0A1L0BN20_9ASCO</name>
<dbReference type="AlphaFoldDB" id="A0A1L0BN20"/>
<evidence type="ECO:0000256" key="10">
    <source>
        <dbReference type="SAM" id="MobiDB-lite"/>
    </source>
</evidence>
<feature type="compositionally biased region" description="Low complexity" evidence="10">
    <location>
        <begin position="79"/>
        <end position="98"/>
    </location>
</feature>
<dbReference type="EMBL" id="LT635758">
    <property type="protein sequence ID" value="SGZ52753.1"/>
    <property type="molecule type" value="Genomic_DNA"/>
</dbReference>
<dbReference type="SUPFAM" id="SSF81995">
    <property type="entry name" value="beta-sandwich domain of Sec23/24"/>
    <property type="match status" value="1"/>
</dbReference>
<dbReference type="InterPro" id="IPR005578">
    <property type="entry name" value="Yif1_fam"/>
</dbReference>
<feature type="region of interest" description="Disordered" evidence="10">
    <location>
        <begin position="1"/>
        <end position="34"/>
    </location>
</feature>
<evidence type="ECO:0000256" key="3">
    <source>
        <dbReference type="ARBA" id="ARBA00022692"/>
    </source>
</evidence>
<protein>
    <recommendedName>
        <fullName evidence="9">Protein YIF1</fullName>
    </recommendedName>
</protein>
<feature type="transmembrane region" description="Helical" evidence="9">
    <location>
        <begin position="246"/>
        <end position="268"/>
    </location>
</feature>
<dbReference type="GO" id="GO:0005793">
    <property type="term" value="C:endoplasmic reticulum-Golgi intermediate compartment"/>
    <property type="evidence" value="ECO:0007669"/>
    <property type="project" value="UniProtKB-UniRule"/>
</dbReference>
<dbReference type="GO" id="GO:0030134">
    <property type="term" value="C:COPII-coated ER to Golgi transport vesicle"/>
    <property type="evidence" value="ECO:0007669"/>
    <property type="project" value="TreeGrafter"/>
</dbReference>
<feature type="region of interest" description="Disordered" evidence="10">
    <location>
        <begin position="79"/>
        <end position="111"/>
    </location>
</feature>
<keyword evidence="5 9" id="KW-0653">Protein transport</keyword>
<keyword evidence="6 9" id="KW-1133">Transmembrane helix</keyword>
<evidence type="ECO:0000256" key="9">
    <source>
        <dbReference type="RuleBase" id="RU368073"/>
    </source>
</evidence>
<evidence type="ECO:0000256" key="8">
    <source>
        <dbReference type="ARBA" id="ARBA00023136"/>
    </source>
</evidence>
<evidence type="ECO:0000313" key="11">
    <source>
        <dbReference type="EMBL" id="SGZ52753.1"/>
    </source>
</evidence>
<comment type="function">
    <text evidence="9">Has a role in transport between endoplasmic reticulum and Golgi.</text>
</comment>
<evidence type="ECO:0000256" key="1">
    <source>
        <dbReference type="ARBA" id="ARBA00009727"/>
    </source>
</evidence>
<comment type="subcellular location">
    <subcellularLocation>
        <location evidence="9">Endoplasmic reticulum membrane</location>
        <topology evidence="9">Multi-pass membrane protein</topology>
    </subcellularLocation>
    <subcellularLocation>
        <location evidence="9">Golgi apparatus membrane</location>
        <topology evidence="9">Multi-pass membrane protein</topology>
    </subcellularLocation>
</comment>
<evidence type="ECO:0000256" key="2">
    <source>
        <dbReference type="ARBA" id="ARBA00022448"/>
    </source>
</evidence>
<dbReference type="Pfam" id="PF03878">
    <property type="entry name" value="YIF1"/>
    <property type="match status" value="1"/>
</dbReference>
<dbReference type="PANTHER" id="PTHR14083">
    <property type="entry name" value="YIP1 INTERACTING FACTOR HOMOLOG YIF1 PROTEIN"/>
    <property type="match status" value="1"/>
</dbReference>
<feature type="transmembrane region" description="Helical" evidence="9">
    <location>
        <begin position="303"/>
        <end position="323"/>
    </location>
</feature>
<keyword evidence="4 9" id="KW-0256">Endoplasmic reticulum</keyword>
<comment type="similarity">
    <text evidence="1 9">Belongs to the YIF1 family.</text>
</comment>
<dbReference type="GO" id="GO:0006888">
    <property type="term" value="P:endoplasmic reticulum to Golgi vesicle-mediated transport"/>
    <property type="evidence" value="ECO:0007669"/>
    <property type="project" value="UniProtKB-UniRule"/>
</dbReference>
<evidence type="ECO:0000256" key="4">
    <source>
        <dbReference type="ARBA" id="ARBA00022824"/>
    </source>
</evidence>
<dbReference type="STRING" id="45354.A0A1L0BN20"/>
<dbReference type="OrthoDB" id="337750at2759"/>
<dbReference type="GO" id="GO:0000139">
    <property type="term" value="C:Golgi membrane"/>
    <property type="evidence" value="ECO:0007669"/>
    <property type="project" value="UniProtKB-SubCell"/>
</dbReference>
<evidence type="ECO:0000256" key="6">
    <source>
        <dbReference type="ARBA" id="ARBA00022989"/>
    </source>
</evidence>
<evidence type="ECO:0000256" key="7">
    <source>
        <dbReference type="ARBA" id="ARBA00023034"/>
    </source>
</evidence>
<reference evidence="11 12" key="1">
    <citation type="submission" date="2016-10" db="EMBL/GenBank/DDBJ databases">
        <authorList>
            <person name="de Groot N.N."/>
        </authorList>
    </citation>
    <scope>NUCLEOTIDE SEQUENCE [LARGE SCALE GENOMIC DNA]</scope>
    <source>
        <strain evidence="11 12">CBS 141442</strain>
    </source>
</reference>